<dbReference type="PANTHER" id="PTHR30572">
    <property type="entry name" value="MEMBRANE COMPONENT OF TRANSPORTER-RELATED"/>
    <property type="match status" value="1"/>
</dbReference>
<evidence type="ECO:0000256" key="1">
    <source>
        <dbReference type="ARBA" id="ARBA00004651"/>
    </source>
</evidence>
<evidence type="ECO:0000256" key="5">
    <source>
        <dbReference type="ARBA" id="ARBA00023015"/>
    </source>
</evidence>
<keyword evidence="3 9" id="KW-0812">Transmembrane</keyword>
<feature type="domain" description="HTH araC/xylS-type" evidence="10">
    <location>
        <begin position="158"/>
        <end position="262"/>
    </location>
</feature>
<keyword evidence="2" id="KW-1003">Cell membrane</keyword>
<dbReference type="GO" id="GO:0003700">
    <property type="term" value="F:DNA-binding transcription factor activity"/>
    <property type="evidence" value="ECO:0007669"/>
    <property type="project" value="InterPro"/>
</dbReference>
<feature type="transmembrane region" description="Helical" evidence="9">
    <location>
        <begin position="976"/>
        <end position="1000"/>
    </location>
</feature>
<evidence type="ECO:0000313" key="11">
    <source>
        <dbReference type="EMBL" id="QHV99335.1"/>
    </source>
</evidence>
<evidence type="ECO:0000256" key="9">
    <source>
        <dbReference type="SAM" id="Phobius"/>
    </source>
</evidence>
<gene>
    <name evidence="11" type="ORF">GJR95_31900</name>
</gene>
<evidence type="ECO:0000256" key="7">
    <source>
        <dbReference type="ARBA" id="ARBA00023136"/>
    </source>
</evidence>
<feature type="transmembrane region" description="Helical" evidence="9">
    <location>
        <begin position="50"/>
        <end position="71"/>
    </location>
</feature>
<evidence type="ECO:0000256" key="8">
    <source>
        <dbReference type="ARBA" id="ARBA00023163"/>
    </source>
</evidence>
<dbReference type="PROSITE" id="PS01124">
    <property type="entry name" value="HTH_ARAC_FAMILY_2"/>
    <property type="match status" value="1"/>
</dbReference>
<evidence type="ECO:0000256" key="3">
    <source>
        <dbReference type="ARBA" id="ARBA00022692"/>
    </source>
</evidence>
<organism evidence="11 12">
    <name type="scientific">Spirosoma endbachense</name>
    <dbReference type="NCBI Taxonomy" id="2666025"/>
    <lineage>
        <taxon>Bacteria</taxon>
        <taxon>Pseudomonadati</taxon>
        <taxon>Bacteroidota</taxon>
        <taxon>Cytophagia</taxon>
        <taxon>Cytophagales</taxon>
        <taxon>Cytophagaceae</taxon>
        <taxon>Spirosoma</taxon>
    </lineage>
</organism>
<accession>A0A6P1W2Q3</accession>
<dbReference type="PANTHER" id="PTHR30572:SF18">
    <property type="entry name" value="ABC-TYPE MACROLIDE FAMILY EXPORT SYSTEM PERMEASE COMPONENT 2"/>
    <property type="match status" value="1"/>
</dbReference>
<dbReference type="InterPro" id="IPR018060">
    <property type="entry name" value="HTH_AraC"/>
</dbReference>
<feature type="transmembrane region" description="Helical" evidence="9">
    <location>
        <begin position="6"/>
        <end position="29"/>
    </location>
</feature>
<dbReference type="GO" id="GO:0005886">
    <property type="term" value="C:plasma membrane"/>
    <property type="evidence" value="ECO:0007669"/>
    <property type="project" value="UniProtKB-SubCell"/>
</dbReference>
<keyword evidence="7 9" id="KW-0472">Membrane</keyword>
<feature type="transmembrane region" description="Helical" evidence="9">
    <location>
        <begin position="327"/>
        <end position="347"/>
    </location>
</feature>
<dbReference type="Pfam" id="PF02687">
    <property type="entry name" value="FtsX"/>
    <property type="match status" value="2"/>
</dbReference>
<dbReference type="GO" id="GO:0022857">
    <property type="term" value="F:transmembrane transporter activity"/>
    <property type="evidence" value="ECO:0007669"/>
    <property type="project" value="TreeGrafter"/>
</dbReference>
<keyword evidence="4 9" id="KW-1133">Transmembrane helix</keyword>
<dbReference type="InterPro" id="IPR009057">
    <property type="entry name" value="Homeodomain-like_sf"/>
</dbReference>
<keyword evidence="5" id="KW-0805">Transcription regulation</keyword>
<dbReference type="KEGG" id="senf:GJR95_31900"/>
<feature type="transmembrane region" description="Helical" evidence="9">
    <location>
        <begin position="1060"/>
        <end position="1080"/>
    </location>
</feature>
<dbReference type="PROSITE" id="PS00041">
    <property type="entry name" value="HTH_ARAC_FAMILY_1"/>
    <property type="match status" value="1"/>
</dbReference>
<name>A0A6P1W2Q3_9BACT</name>
<protein>
    <submittedName>
        <fullName evidence="11">FtsX-like permease family protein</fullName>
    </submittedName>
</protein>
<dbReference type="AlphaFoldDB" id="A0A6P1W2Q3"/>
<keyword evidence="8" id="KW-0804">Transcription</keyword>
<dbReference type="InterPro" id="IPR050250">
    <property type="entry name" value="Macrolide_Exporter_MacB"/>
</dbReference>
<feature type="transmembrane region" description="Helical" evidence="9">
    <location>
        <begin position="732"/>
        <end position="753"/>
    </location>
</feature>
<dbReference type="SMART" id="SM00342">
    <property type="entry name" value="HTH_ARAC"/>
    <property type="match status" value="1"/>
</dbReference>
<evidence type="ECO:0000256" key="2">
    <source>
        <dbReference type="ARBA" id="ARBA00022475"/>
    </source>
</evidence>
<evidence type="ECO:0000256" key="4">
    <source>
        <dbReference type="ARBA" id="ARBA00022989"/>
    </source>
</evidence>
<keyword evidence="12" id="KW-1185">Reference proteome</keyword>
<feature type="transmembrane region" description="Helical" evidence="9">
    <location>
        <begin position="685"/>
        <end position="711"/>
    </location>
</feature>
<proteinExistence type="predicted"/>
<dbReference type="InterPro" id="IPR018062">
    <property type="entry name" value="HTH_AraC-typ_CS"/>
</dbReference>
<sequence length="1099" mass="122743">MALGVIVVKTGGLSAAFLPALGPLLFFYTKHLTRPQWRFQRNDWLHFCPLLVGFWMPVWLIFMSVTLYSYAAHRLIQAFYSRLHPVLMDRPRFAFRGLDKALILLGCSCLLTLVSDSFFLAMAFVLMGMAVDVILKSDNPIKLAMPNSDRSDARQKGRKLKEAVAANHLYEDAELTLTTLALKLAMHPHELSRIINVGLDKNFSDFINEFRVREIARKMRDPAYDRLTLLGIAYESGFNSKTTFNRVFKQMTGKTPVDYKNSLKKEVPIDELAPPSPIQPLLLRSGSPPTRATDILNRTIASVHPLMLRNYFKIALRSFWRNKAFSAINMLGLALGLTCSLLIFLWVRDELRVDHNHANGPQLYRILERQFSDGKRSASPGTPWPLTLELPRKFPEVVQAAGFSWPETLTFTVNNHANKETGNWAGANWFDMFSIPLLAGTAQTALTAPNSLAISRKLADTYFGSPRAAIGKAIQIDHQQTYQVTAVFENIPANSSETYDFLLPWSDFDKRNGWARDWSNSGPRAYVQLRPDADVAAFSDKLKNFLWGYNKDIDLKKLASYNVELFLQPFEEIYLHSETSNGDISGGRIEYVRLFSVVAIFLLLIACINFMNLATARSAGRAKEVGIRKVVGAGRSRLIGQFIGEALLLTLLSMLVALLLIALLLPSFNQLTGKHIALPFAELDFGLALVGILLATSLLAGSYPALFLSSLQPVRILKGSLKFGAGATHFRQGLVVVQFVISILLMVGTIVVYRQVHFIQTKNLGFDRDNLIYVPFEGGLASNYAALKQDLLTKPGIQAVSHMDMKPTFIGQNSSDADWRGKDPTVKIRFTHTAVGYDIAQVMKARLLEGREFSKAFSTDSAGYLINEQAARRIGYRHPVGQPLSFWKRPGKIIGVIQDFHYSSLHDPIAPLIIRLDEQVSWGNLLVRVQPGQTKQALASLEMICKQYNPTFPFTYSFADQEYQALYKSEQIIGTLVNYFAVLAMFIACLGLFGLASFTAEQRRKEIGVRKVLGASVGSVVGLLSGDFLKLVVLAIVLALPLSWYLMRQWLQGYAYKTELSWWLFGVAGLVAIGVALLTVSYQSLKAALMNPVKSLQSE</sequence>
<evidence type="ECO:0000256" key="6">
    <source>
        <dbReference type="ARBA" id="ARBA00023125"/>
    </source>
</evidence>
<dbReference type="EMBL" id="CP045997">
    <property type="protein sequence ID" value="QHV99335.1"/>
    <property type="molecule type" value="Genomic_DNA"/>
</dbReference>
<evidence type="ECO:0000313" key="12">
    <source>
        <dbReference type="Proteomes" id="UP000464577"/>
    </source>
</evidence>
<dbReference type="Proteomes" id="UP000464577">
    <property type="component" value="Chromosome"/>
</dbReference>
<dbReference type="GO" id="GO:0043565">
    <property type="term" value="F:sequence-specific DNA binding"/>
    <property type="evidence" value="ECO:0007669"/>
    <property type="project" value="InterPro"/>
</dbReference>
<evidence type="ECO:0000259" key="10">
    <source>
        <dbReference type="PROSITE" id="PS01124"/>
    </source>
</evidence>
<dbReference type="SUPFAM" id="SSF46689">
    <property type="entry name" value="Homeodomain-like"/>
    <property type="match status" value="1"/>
</dbReference>
<feature type="transmembrane region" description="Helical" evidence="9">
    <location>
        <begin position="594"/>
        <end position="614"/>
    </location>
</feature>
<dbReference type="InterPro" id="IPR025857">
    <property type="entry name" value="MacB_PCD"/>
</dbReference>
<dbReference type="Gene3D" id="1.10.10.60">
    <property type="entry name" value="Homeodomain-like"/>
    <property type="match status" value="2"/>
</dbReference>
<reference evidence="11 12" key="1">
    <citation type="submission" date="2019-11" db="EMBL/GenBank/DDBJ databases">
        <title>Spirosoma endbachense sp. nov., isolated from a natural salt meadow.</title>
        <authorList>
            <person name="Rojas J."/>
            <person name="Ambika Manirajan B."/>
            <person name="Ratering S."/>
            <person name="Suarez C."/>
            <person name="Geissler-Plaum R."/>
            <person name="Schnell S."/>
        </authorList>
    </citation>
    <scope>NUCLEOTIDE SEQUENCE [LARGE SCALE GENOMIC DNA]</scope>
    <source>
        <strain evidence="11 12">I-24</strain>
    </source>
</reference>
<keyword evidence="6" id="KW-0238">DNA-binding</keyword>
<feature type="transmembrane region" description="Helical" evidence="9">
    <location>
        <begin position="102"/>
        <end position="135"/>
    </location>
</feature>
<feature type="transmembrane region" description="Helical" evidence="9">
    <location>
        <begin position="1012"/>
        <end position="1040"/>
    </location>
</feature>
<feature type="transmembrane region" description="Helical" evidence="9">
    <location>
        <begin position="646"/>
        <end position="665"/>
    </location>
</feature>
<dbReference type="InterPro" id="IPR003838">
    <property type="entry name" value="ABC3_permease_C"/>
</dbReference>
<dbReference type="Pfam" id="PF12833">
    <property type="entry name" value="HTH_18"/>
    <property type="match status" value="1"/>
</dbReference>
<comment type="subcellular location">
    <subcellularLocation>
        <location evidence="1">Cell membrane</location>
        <topology evidence="1">Multi-pass membrane protein</topology>
    </subcellularLocation>
</comment>
<dbReference type="Pfam" id="PF12704">
    <property type="entry name" value="MacB_PCD"/>
    <property type="match status" value="2"/>
</dbReference>